<feature type="compositionally biased region" description="Basic and acidic residues" evidence="1">
    <location>
        <begin position="66"/>
        <end position="83"/>
    </location>
</feature>
<feature type="compositionally biased region" description="Polar residues" evidence="1">
    <location>
        <begin position="203"/>
        <end position="220"/>
    </location>
</feature>
<feature type="region of interest" description="Disordered" evidence="1">
    <location>
        <begin position="1"/>
        <end position="87"/>
    </location>
</feature>
<name>A0ABR4BI42_9LECA</name>
<evidence type="ECO:0000256" key="1">
    <source>
        <dbReference type="SAM" id="MobiDB-lite"/>
    </source>
</evidence>
<dbReference type="EMBL" id="JBHFEH010000005">
    <property type="protein sequence ID" value="KAL2057315.1"/>
    <property type="molecule type" value="Genomic_DNA"/>
</dbReference>
<protein>
    <submittedName>
        <fullName evidence="2">Uncharacterized protein</fullName>
    </submittedName>
</protein>
<accession>A0ABR4BI42</accession>
<feature type="region of interest" description="Disordered" evidence="1">
    <location>
        <begin position="242"/>
        <end position="293"/>
    </location>
</feature>
<feature type="region of interest" description="Disordered" evidence="1">
    <location>
        <begin position="191"/>
        <end position="220"/>
    </location>
</feature>
<feature type="compositionally biased region" description="Polar residues" evidence="1">
    <location>
        <begin position="1"/>
        <end position="14"/>
    </location>
</feature>
<gene>
    <name evidence="2" type="ORF">ABVK25_002368</name>
</gene>
<proteinExistence type="predicted"/>
<organism evidence="2 3">
    <name type="scientific">Lepraria finkii</name>
    <dbReference type="NCBI Taxonomy" id="1340010"/>
    <lineage>
        <taxon>Eukaryota</taxon>
        <taxon>Fungi</taxon>
        <taxon>Dikarya</taxon>
        <taxon>Ascomycota</taxon>
        <taxon>Pezizomycotina</taxon>
        <taxon>Lecanoromycetes</taxon>
        <taxon>OSLEUM clade</taxon>
        <taxon>Lecanoromycetidae</taxon>
        <taxon>Lecanorales</taxon>
        <taxon>Lecanorineae</taxon>
        <taxon>Stereocaulaceae</taxon>
        <taxon>Lepraria</taxon>
    </lineage>
</organism>
<sequence>MANWSTLNAKSTSEIWKRKRVEGATHERPYGAAGEQKGDSGNKEQNENAQDENDKSSAENQDGGQEDDRLDRPDVDTGDDYRLPLKQGSGYDFVSGKEILPLGILLLQTTHLRDATRHQTSDYVPRDLLETSSKMKKTLRDREDFRIVKDSLRRILEESSERRKTTNLELVYRTLEPNQPSIGAENTEFVHCFEGEGPPDTAQRPSGSGSECQTSPDRTSNQISVIEEVLLDPACTFTENTTHKAAATSCHSKQVQAPTELPTSESAPHEAQRQSESPNRRREDSLANPAAQR</sequence>
<comment type="caution">
    <text evidence="2">The sequence shown here is derived from an EMBL/GenBank/DDBJ whole genome shotgun (WGS) entry which is preliminary data.</text>
</comment>
<feature type="compositionally biased region" description="Basic and acidic residues" evidence="1">
    <location>
        <begin position="36"/>
        <end position="57"/>
    </location>
</feature>
<evidence type="ECO:0000313" key="2">
    <source>
        <dbReference type="EMBL" id="KAL2057315.1"/>
    </source>
</evidence>
<evidence type="ECO:0000313" key="3">
    <source>
        <dbReference type="Proteomes" id="UP001590951"/>
    </source>
</evidence>
<reference evidence="2 3" key="1">
    <citation type="submission" date="2024-09" db="EMBL/GenBank/DDBJ databases">
        <title>Rethinking Asexuality: The Enigmatic Case of Functional Sexual Genes in Lepraria (Stereocaulaceae).</title>
        <authorList>
            <person name="Doellman M."/>
            <person name="Sun Y."/>
            <person name="Barcenas-Pena A."/>
            <person name="Lumbsch H.T."/>
            <person name="Grewe F."/>
        </authorList>
    </citation>
    <scope>NUCLEOTIDE SEQUENCE [LARGE SCALE GENOMIC DNA]</scope>
    <source>
        <strain evidence="2 3">Grewe 0041</strain>
    </source>
</reference>
<feature type="compositionally biased region" description="Basic and acidic residues" evidence="1">
    <location>
        <begin position="267"/>
        <end position="285"/>
    </location>
</feature>
<feature type="compositionally biased region" description="Polar residues" evidence="1">
    <location>
        <begin position="249"/>
        <end position="266"/>
    </location>
</feature>
<keyword evidence="3" id="KW-1185">Reference proteome</keyword>
<dbReference type="Proteomes" id="UP001590951">
    <property type="component" value="Unassembled WGS sequence"/>
</dbReference>